<evidence type="ECO:0000256" key="6">
    <source>
        <dbReference type="ARBA" id="ARBA00022840"/>
    </source>
</evidence>
<dbReference type="Gene3D" id="3.30.200.20">
    <property type="entry name" value="Phosphorylase Kinase, domain 1"/>
    <property type="match status" value="1"/>
</dbReference>
<evidence type="ECO:0000259" key="10">
    <source>
        <dbReference type="PROSITE" id="PS50011"/>
    </source>
</evidence>
<sequence>MERYTYVSTISSGAYGVVYKCVDLETGRLVAAKGIRLAHQDAEVMRLTLREVKILKLLPPHPNVVKLLEAFRSQSGRVYLIFEFVERSLYQELERHPSGALPHAMVKSVAWQLLHALAHCHDHNVVHRDLKPANILLSGYTPGVGGGGVAKLCDFGFARFVSSSSFGPGRRGEGEGGSGSDGGTSGAAAAAAAAGSAPAEACQTKFSRARSPPMSSYIMTRWYRPPEVLAGDSYSTPIDIWSLGCTLAELATGRPLFPGKSTVDQLWLIMRCLGPLPRAHMARMLIAGGQLAAMAATPPTRSRTLRQRLPEVGLELLDLITACLTPDPRKRPTAQELLQMPYFWGVPRLLPGSDLIRQLPYAADLVCTISGTAAPRQTSGLHCSGGGGGGGFTVSELLVGDAATVGSNGRRSAGGAAAKGQADHSGHVSVAVQEGTKTKYSVTQDAVPTEPTVRPQDPGSTGGSGGGGGGKGPSSGGIKSRAGSGAGDLTETAIAKPQSNVAPPQHGSEISIDASPASHGGSGVNSSGTPAGQNRTETLGMAMTSTAPAAVRASEGQDIQFAAEADKAMAAAAATSKVSAEA</sequence>
<dbReference type="PROSITE" id="PS50011">
    <property type="entry name" value="PROTEIN_KINASE_DOM"/>
    <property type="match status" value="1"/>
</dbReference>
<dbReference type="InterPro" id="IPR050117">
    <property type="entry name" value="MAPK"/>
</dbReference>
<evidence type="ECO:0000256" key="1">
    <source>
        <dbReference type="ARBA" id="ARBA00012425"/>
    </source>
</evidence>
<evidence type="ECO:0000256" key="4">
    <source>
        <dbReference type="ARBA" id="ARBA00022741"/>
    </source>
</evidence>
<comment type="catalytic activity">
    <reaction evidence="8">
        <text>L-seryl-[protein] + ATP = O-phospho-L-seryl-[protein] + ADP + H(+)</text>
        <dbReference type="Rhea" id="RHEA:17989"/>
        <dbReference type="Rhea" id="RHEA-COMP:9863"/>
        <dbReference type="Rhea" id="RHEA-COMP:11604"/>
        <dbReference type="ChEBI" id="CHEBI:15378"/>
        <dbReference type="ChEBI" id="CHEBI:29999"/>
        <dbReference type="ChEBI" id="CHEBI:30616"/>
        <dbReference type="ChEBI" id="CHEBI:83421"/>
        <dbReference type="ChEBI" id="CHEBI:456216"/>
        <dbReference type="EC" id="2.7.11.22"/>
    </reaction>
</comment>
<keyword evidence="6" id="KW-0067">ATP-binding</keyword>
<dbReference type="InterPro" id="IPR008271">
    <property type="entry name" value="Ser/Thr_kinase_AS"/>
</dbReference>
<gene>
    <name evidence="11" type="ORF">Vretimale_11007</name>
</gene>
<proteinExistence type="predicted"/>
<feature type="compositionally biased region" description="Gly residues" evidence="9">
    <location>
        <begin position="460"/>
        <end position="475"/>
    </location>
</feature>
<comment type="caution">
    <text evidence="11">The sequence shown here is derived from an EMBL/GenBank/DDBJ whole genome shotgun (WGS) entry which is preliminary data.</text>
</comment>
<evidence type="ECO:0000313" key="12">
    <source>
        <dbReference type="Proteomes" id="UP000722791"/>
    </source>
</evidence>
<dbReference type="Proteomes" id="UP000722791">
    <property type="component" value="Unassembled WGS sequence"/>
</dbReference>
<accession>A0A8J4GFQ5</accession>
<reference evidence="11" key="1">
    <citation type="journal article" date="2021" name="Proc. Natl. Acad. Sci. U.S.A.">
        <title>Three genomes in the algal genus Volvox reveal the fate of a haploid sex-determining region after a transition to homothallism.</title>
        <authorList>
            <person name="Yamamoto K."/>
            <person name="Hamaji T."/>
            <person name="Kawai-Toyooka H."/>
            <person name="Matsuzaki R."/>
            <person name="Takahashi F."/>
            <person name="Nishimura Y."/>
            <person name="Kawachi M."/>
            <person name="Noguchi H."/>
            <person name="Minakuchi Y."/>
            <person name="Umen J.G."/>
            <person name="Toyoda A."/>
            <person name="Nozaki H."/>
        </authorList>
    </citation>
    <scope>NUCLEOTIDE SEQUENCE</scope>
    <source>
        <strain evidence="11">NIES-3785</strain>
    </source>
</reference>
<protein>
    <recommendedName>
        <fullName evidence="1">cyclin-dependent kinase</fullName>
        <ecNumber evidence="1">2.7.11.22</ecNumber>
    </recommendedName>
</protein>
<feature type="region of interest" description="Disordered" evidence="9">
    <location>
        <begin position="498"/>
        <end position="554"/>
    </location>
</feature>
<dbReference type="GO" id="GO:0005524">
    <property type="term" value="F:ATP binding"/>
    <property type="evidence" value="ECO:0007669"/>
    <property type="project" value="UniProtKB-KW"/>
</dbReference>
<organism evidence="11 12">
    <name type="scientific">Volvox reticuliferus</name>
    <dbReference type="NCBI Taxonomy" id="1737510"/>
    <lineage>
        <taxon>Eukaryota</taxon>
        <taxon>Viridiplantae</taxon>
        <taxon>Chlorophyta</taxon>
        <taxon>core chlorophytes</taxon>
        <taxon>Chlorophyceae</taxon>
        <taxon>CS clade</taxon>
        <taxon>Chlamydomonadales</taxon>
        <taxon>Volvocaceae</taxon>
        <taxon>Volvox</taxon>
    </lineage>
</organism>
<feature type="compositionally biased region" description="Low complexity" evidence="9">
    <location>
        <begin position="408"/>
        <end position="420"/>
    </location>
</feature>
<dbReference type="EMBL" id="BNCQ01000022">
    <property type="protein sequence ID" value="GIM06756.1"/>
    <property type="molecule type" value="Genomic_DNA"/>
</dbReference>
<keyword evidence="3" id="KW-0808">Transferase</keyword>
<comment type="catalytic activity">
    <reaction evidence="7">
        <text>L-threonyl-[protein] + ATP = O-phospho-L-threonyl-[protein] + ADP + H(+)</text>
        <dbReference type="Rhea" id="RHEA:46608"/>
        <dbReference type="Rhea" id="RHEA-COMP:11060"/>
        <dbReference type="Rhea" id="RHEA-COMP:11605"/>
        <dbReference type="ChEBI" id="CHEBI:15378"/>
        <dbReference type="ChEBI" id="CHEBI:30013"/>
        <dbReference type="ChEBI" id="CHEBI:30616"/>
        <dbReference type="ChEBI" id="CHEBI:61977"/>
        <dbReference type="ChEBI" id="CHEBI:456216"/>
        <dbReference type="EC" id="2.7.11.22"/>
    </reaction>
</comment>
<feature type="non-terminal residue" evidence="11">
    <location>
        <position position="1"/>
    </location>
</feature>
<evidence type="ECO:0000256" key="8">
    <source>
        <dbReference type="ARBA" id="ARBA00048367"/>
    </source>
</evidence>
<feature type="compositionally biased region" description="Gly residues" evidence="9">
    <location>
        <begin position="175"/>
        <end position="185"/>
    </location>
</feature>
<dbReference type="Pfam" id="PF00069">
    <property type="entry name" value="Pkinase"/>
    <property type="match status" value="2"/>
</dbReference>
<dbReference type="InterPro" id="IPR011009">
    <property type="entry name" value="Kinase-like_dom_sf"/>
</dbReference>
<keyword evidence="5" id="KW-0418">Kinase</keyword>
<evidence type="ECO:0000256" key="7">
    <source>
        <dbReference type="ARBA" id="ARBA00047811"/>
    </source>
</evidence>
<feature type="region of interest" description="Disordered" evidence="9">
    <location>
        <begin position="408"/>
        <end position="427"/>
    </location>
</feature>
<evidence type="ECO:0000256" key="5">
    <source>
        <dbReference type="ARBA" id="ARBA00022777"/>
    </source>
</evidence>
<dbReference type="EC" id="2.7.11.22" evidence="1"/>
<dbReference type="Gene3D" id="1.10.510.10">
    <property type="entry name" value="Transferase(Phosphotransferase) domain 1"/>
    <property type="match status" value="1"/>
</dbReference>
<keyword evidence="2" id="KW-0723">Serine/threonine-protein kinase</keyword>
<evidence type="ECO:0000313" key="11">
    <source>
        <dbReference type="EMBL" id="GIM06756.1"/>
    </source>
</evidence>
<dbReference type="InterPro" id="IPR000719">
    <property type="entry name" value="Prot_kinase_dom"/>
</dbReference>
<feature type="compositionally biased region" description="Polar residues" evidence="9">
    <location>
        <begin position="524"/>
        <end position="547"/>
    </location>
</feature>
<feature type="region of interest" description="Disordered" evidence="9">
    <location>
        <begin position="166"/>
        <end position="189"/>
    </location>
</feature>
<feature type="domain" description="Protein kinase" evidence="10">
    <location>
        <begin position="4"/>
        <end position="343"/>
    </location>
</feature>
<keyword evidence="4" id="KW-0547">Nucleotide-binding</keyword>
<dbReference type="FunFam" id="3.30.200.20:FF:000049">
    <property type="entry name" value="cyclin-dependent kinase-like 1 isoform X1"/>
    <property type="match status" value="1"/>
</dbReference>
<feature type="region of interest" description="Disordered" evidence="9">
    <location>
        <begin position="435"/>
        <end position="486"/>
    </location>
</feature>
<dbReference type="SMART" id="SM00220">
    <property type="entry name" value="S_TKc"/>
    <property type="match status" value="1"/>
</dbReference>
<dbReference type="AlphaFoldDB" id="A0A8J4GFQ5"/>
<evidence type="ECO:0000256" key="2">
    <source>
        <dbReference type="ARBA" id="ARBA00022527"/>
    </source>
</evidence>
<dbReference type="PROSITE" id="PS00108">
    <property type="entry name" value="PROTEIN_KINASE_ST"/>
    <property type="match status" value="1"/>
</dbReference>
<dbReference type="SUPFAM" id="SSF56112">
    <property type="entry name" value="Protein kinase-like (PK-like)"/>
    <property type="match status" value="1"/>
</dbReference>
<evidence type="ECO:0000256" key="3">
    <source>
        <dbReference type="ARBA" id="ARBA00022679"/>
    </source>
</evidence>
<dbReference type="PANTHER" id="PTHR24055">
    <property type="entry name" value="MITOGEN-ACTIVATED PROTEIN KINASE"/>
    <property type="match status" value="1"/>
</dbReference>
<evidence type="ECO:0000256" key="9">
    <source>
        <dbReference type="SAM" id="MobiDB-lite"/>
    </source>
</evidence>
<name>A0A8J4GFQ5_9CHLO</name>
<dbReference type="GO" id="GO:0004693">
    <property type="term" value="F:cyclin-dependent protein serine/threonine kinase activity"/>
    <property type="evidence" value="ECO:0007669"/>
    <property type="project" value="UniProtKB-EC"/>
</dbReference>